<keyword evidence="2" id="KW-0479">Metal-binding</keyword>
<dbReference type="Proteomes" id="UP000189177">
    <property type="component" value="Unassembled WGS sequence"/>
</dbReference>
<gene>
    <name evidence="6" type="ORF">B1A74_03770</name>
</gene>
<dbReference type="GO" id="GO:0005829">
    <property type="term" value="C:cytosol"/>
    <property type="evidence" value="ECO:0007669"/>
    <property type="project" value="TreeGrafter"/>
</dbReference>
<dbReference type="AlphaFoldDB" id="A0A1V3A129"/>
<dbReference type="PANTHER" id="PTHR15162:SF7">
    <property type="entry name" value="SUCCINYLGLUTAMATE DESUCCINYLASE"/>
    <property type="match status" value="1"/>
</dbReference>
<dbReference type="Gene3D" id="3.40.630.10">
    <property type="entry name" value="Zn peptidases"/>
    <property type="match status" value="1"/>
</dbReference>
<proteinExistence type="predicted"/>
<dbReference type="SUPFAM" id="SSF53187">
    <property type="entry name" value="Zn-dependent exopeptidases"/>
    <property type="match status" value="1"/>
</dbReference>
<evidence type="ECO:0000313" key="6">
    <source>
        <dbReference type="EMBL" id="OOC10793.1"/>
    </source>
</evidence>
<keyword evidence="3" id="KW-0378">Hydrolase</keyword>
<dbReference type="GO" id="GO:0046872">
    <property type="term" value="F:metal ion binding"/>
    <property type="evidence" value="ECO:0007669"/>
    <property type="project" value="UniProtKB-KW"/>
</dbReference>
<accession>A0A1V3A129</accession>
<organism evidence="6 7">
    <name type="scientific">Thioalkalivibrio halophilus</name>
    <dbReference type="NCBI Taxonomy" id="252474"/>
    <lineage>
        <taxon>Bacteria</taxon>
        <taxon>Pseudomonadati</taxon>
        <taxon>Pseudomonadota</taxon>
        <taxon>Gammaproteobacteria</taxon>
        <taxon>Chromatiales</taxon>
        <taxon>Ectothiorhodospiraceae</taxon>
        <taxon>Thioalkalivibrio</taxon>
    </lineage>
</organism>
<evidence type="ECO:0000256" key="1">
    <source>
        <dbReference type="ARBA" id="ARBA00001947"/>
    </source>
</evidence>
<sequence length="328" mass="36273">MSGQPTALKSVTFHGLEPGPRLIVLGAVHGNELCGTEATERLQAELESGERELLRGTLTLVPRTNPLAVQRNQRMGERNLNRNLRVTEDPQDFEDRIANRLCPLLAAHDVLLDLHSFHTGGQPFIMLGPRDNDGELEPFAQAAEEQALAACLGPRRMVEGWLDTYARGVEKRMKNPNASHRAQILSTDPSYGIGTTEYMRSQGGYGVTLECGQHDDPQAPEVAYNAIINALAQLAMLPRRATPGQADPEVLRLVEVIDRDHPDDAFAREWKSFDPLTRGDLIGVRADGTEVRAPEDGFIVFPNPNSLPGNEWFYRAEFSDREVPPGPQ</sequence>
<dbReference type="STRING" id="252474.B1A74_03770"/>
<reference evidence="6 7" key="1">
    <citation type="submission" date="2017-02" db="EMBL/GenBank/DDBJ databases">
        <title>Genomic diversity within the haloalkaliphilic genus Thioalkalivibrio.</title>
        <authorList>
            <person name="Ahn A.-C."/>
            <person name="Meier-Kolthoff J."/>
            <person name="Overmars L."/>
            <person name="Richter M."/>
            <person name="Woyke T."/>
            <person name="Sorokin D.Y."/>
            <person name="Muyzer G."/>
        </authorList>
    </citation>
    <scope>NUCLEOTIDE SEQUENCE [LARGE SCALE GENOMIC DNA]</scope>
    <source>
        <strain evidence="6 7">HL17</strain>
    </source>
</reference>
<comment type="cofactor">
    <cofactor evidence="1">
        <name>Zn(2+)</name>
        <dbReference type="ChEBI" id="CHEBI:29105"/>
    </cofactor>
</comment>
<evidence type="ECO:0000256" key="4">
    <source>
        <dbReference type="ARBA" id="ARBA00022833"/>
    </source>
</evidence>
<keyword evidence="4" id="KW-0862">Zinc</keyword>
<evidence type="ECO:0000259" key="5">
    <source>
        <dbReference type="Pfam" id="PF24827"/>
    </source>
</evidence>
<dbReference type="GO" id="GO:0016788">
    <property type="term" value="F:hydrolase activity, acting on ester bonds"/>
    <property type="evidence" value="ECO:0007669"/>
    <property type="project" value="InterPro"/>
</dbReference>
<dbReference type="Pfam" id="PF24827">
    <property type="entry name" value="AstE_AspA_cat"/>
    <property type="match status" value="1"/>
</dbReference>
<dbReference type="OrthoDB" id="9774976at2"/>
<dbReference type="PANTHER" id="PTHR15162">
    <property type="entry name" value="ASPARTOACYLASE"/>
    <property type="match status" value="1"/>
</dbReference>
<dbReference type="InterPro" id="IPR055438">
    <property type="entry name" value="AstE_AspA_cat"/>
</dbReference>
<name>A0A1V3A129_9GAMM</name>
<protein>
    <submittedName>
        <fullName evidence="6">Succinylglutamate desuccinylase</fullName>
    </submittedName>
</protein>
<evidence type="ECO:0000256" key="2">
    <source>
        <dbReference type="ARBA" id="ARBA00022723"/>
    </source>
</evidence>
<dbReference type="EMBL" id="MUZR01000009">
    <property type="protein sequence ID" value="OOC10793.1"/>
    <property type="molecule type" value="Genomic_DNA"/>
</dbReference>
<feature type="domain" description="Succinylglutamate desuccinylase/Aspartoacylase catalytic" evidence="5">
    <location>
        <begin position="18"/>
        <end position="123"/>
    </location>
</feature>
<evidence type="ECO:0000313" key="7">
    <source>
        <dbReference type="Proteomes" id="UP000189177"/>
    </source>
</evidence>
<comment type="caution">
    <text evidence="6">The sequence shown here is derived from an EMBL/GenBank/DDBJ whole genome shotgun (WGS) entry which is preliminary data.</text>
</comment>
<keyword evidence="7" id="KW-1185">Reference proteome</keyword>
<dbReference type="RefSeq" id="WP_018945849.1">
    <property type="nucleotide sequence ID" value="NZ_MUZR01000009.1"/>
</dbReference>
<evidence type="ECO:0000256" key="3">
    <source>
        <dbReference type="ARBA" id="ARBA00022801"/>
    </source>
</evidence>
<dbReference type="InterPro" id="IPR050178">
    <property type="entry name" value="AspA/AstE_fam"/>
</dbReference>